<reference evidence="2" key="1">
    <citation type="submission" date="2022-04" db="EMBL/GenBank/DDBJ databases">
        <title>Carnegiea gigantea Genome sequencing and assembly v2.</title>
        <authorList>
            <person name="Copetti D."/>
            <person name="Sanderson M.J."/>
            <person name="Burquez A."/>
            <person name="Wojciechowski M.F."/>
        </authorList>
    </citation>
    <scope>NUCLEOTIDE SEQUENCE</scope>
    <source>
        <strain evidence="2">SGP5-SGP5p</strain>
        <tissue evidence="2">Aerial part</tissue>
    </source>
</reference>
<dbReference type="Proteomes" id="UP001153076">
    <property type="component" value="Unassembled WGS sequence"/>
</dbReference>
<sequence length="230" mass="25906">MGCMSLLEVGDKTLKKSSLKGGENPIAPPKSKTAAHYELPELPQAIFYAIILNEAEKFGVLHGPRLQPLKVALTELRWGAFESWMDMCLRWVSHWVLGNFPGLLFPPRWRSTSRPPRPLPEDFNLLCPCFSLAEAEATAVESELPEIIQATFYAVLLNEMVELSVVHEYTAERMRSLLVGLRWSILEVWMRIIDKVIRGAQLHRHPDEVEAKGARDGQGEGSRLADPPIL</sequence>
<organism evidence="2 3">
    <name type="scientific">Carnegiea gigantea</name>
    <dbReference type="NCBI Taxonomy" id="171969"/>
    <lineage>
        <taxon>Eukaryota</taxon>
        <taxon>Viridiplantae</taxon>
        <taxon>Streptophyta</taxon>
        <taxon>Embryophyta</taxon>
        <taxon>Tracheophyta</taxon>
        <taxon>Spermatophyta</taxon>
        <taxon>Magnoliopsida</taxon>
        <taxon>eudicotyledons</taxon>
        <taxon>Gunneridae</taxon>
        <taxon>Pentapetalae</taxon>
        <taxon>Caryophyllales</taxon>
        <taxon>Cactineae</taxon>
        <taxon>Cactaceae</taxon>
        <taxon>Cactoideae</taxon>
        <taxon>Echinocereeae</taxon>
        <taxon>Carnegiea</taxon>
    </lineage>
</organism>
<keyword evidence="3" id="KW-1185">Reference proteome</keyword>
<proteinExistence type="predicted"/>
<protein>
    <submittedName>
        <fullName evidence="2">Uncharacterized protein</fullName>
    </submittedName>
</protein>
<feature type="region of interest" description="Disordered" evidence="1">
    <location>
        <begin position="207"/>
        <end position="230"/>
    </location>
</feature>
<accession>A0A9Q1GPP7</accession>
<evidence type="ECO:0000256" key="1">
    <source>
        <dbReference type="SAM" id="MobiDB-lite"/>
    </source>
</evidence>
<feature type="compositionally biased region" description="Basic and acidic residues" evidence="1">
    <location>
        <begin position="207"/>
        <end position="218"/>
    </location>
</feature>
<evidence type="ECO:0000313" key="3">
    <source>
        <dbReference type="Proteomes" id="UP001153076"/>
    </source>
</evidence>
<evidence type="ECO:0000313" key="2">
    <source>
        <dbReference type="EMBL" id="KAJ8422880.1"/>
    </source>
</evidence>
<dbReference type="AlphaFoldDB" id="A0A9Q1GPP7"/>
<name>A0A9Q1GPP7_9CARY</name>
<dbReference type="EMBL" id="JAKOGI010002118">
    <property type="protein sequence ID" value="KAJ8422880.1"/>
    <property type="molecule type" value="Genomic_DNA"/>
</dbReference>
<gene>
    <name evidence="2" type="ORF">Cgig2_027363</name>
</gene>
<comment type="caution">
    <text evidence="2">The sequence shown here is derived from an EMBL/GenBank/DDBJ whole genome shotgun (WGS) entry which is preliminary data.</text>
</comment>